<sequence length="442" mass="49817">MLTARRNKATLRSLGRPSDAVVELIRRAGLGGLLELPVLSLDMSLVTALVERWRPETHTFHLRSGEATLTLQDVEVLLGLPVDGRPVTGRSDLDWVEWCERLLGSAPPPAQRSRGKVSIRWLRQNFTGQVTIGDSAIVVAQQARGYLLQLMGGTIFADRSGAHVNLMYLPLLEDFAIAGQYSWGSAALAVLYNNLCHASTAGSKNVGGAFILLQVWAWERFPNLAAGRASRRIPLHGSPLIGWWADDFHLRNLLTHDVAYYRHTFDLQRPDEVVWMPYTEEVLQALPPYCCVGKDIWRARVPLICFATVELHQPERVLRQFGFRQGVPHESRSRHPPHGQTLRGGQKDWAVVHAEAIVVWGHRLQEVLPPGPYDEAVYPPNDPYLVWYGLTTRRFVSRLGAATDAAVRTFYAHFLLCMFSFFVCFLNFVKLTLLFNFVDSLF</sequence>
<proteinExistence type="predicted"/>
<keyword evidence="1" id="KW-1133">Transmembrane helix</keyword>
<protein>
    <recommendedName>
        <fullName evidence="2">Aminotransferase-like plant mobile domain-containing protein</fullName>
    </recommendedName>
</protein>
<gene>
    <name evidence="3" type="ORF">RHSIM_Rhsim10G0041500</name>
</gene>
<keyword evidence="1" id="KW-0472">Membrane</keyword>
<dbReference type="Proteomes" id="UP000626092">
    <property type="component" value="Unassembled WGS sequence"/>
</dbReference>
<dbReference type="Pfam" id="PF10536">
    <property type="entry name" value="PMD"/>
    <property type="match status" value="1"/>
</dbReference>
<organism evidence="3 4">
    <name type="scientific">Rhododendron simsii</name>
    <name type="common">Sims's rhododendron</name>
    <dbReference type="NCBI Taxonomy" id="118357"/>
    <lineage>
        <taxon>Eukaryota</taxon>
        <taxon>Viridiplantae</taxon>
        <taxon>Streptophyta</taxon>
        <taxon>Embryophyta</taxon>
        <taxon>Tracheophyta</taxon>
        <taxon>Spermatophyta</taxon>
        <taxon>Magnoliopsida</taxon>
        <taxon>eudicotyledons</taxon>
        <taxon>Gunneridae</taxon>
        <taxon>Pentapetalae</taxon>
        <taxon>asterids</taxon>
        <taxon>Ericales</taxon>
        <taxon>Ericaceae</taxon>
        <taxon>Ericoideae</taxon>
        <taxon>Rhodoreae</taxon>
        <taxon>Rhododendron</taxon>
    </lineage>
</organism>
<accession>A0A834GBX4</accession>
<comment type="caution">
    <text evidence="3">The sequence shown here is derived from an EMBL/GenBank/DDBJ whole genome shotgun (WGS) entry which is preliminary data.</text>
</comment>
<dbReference type="InterPro" id="IPR044824">
    <property type="entry name" value="MAIN-like"/>
</dbReference>
<feature type="domain" description="Aminotransferase-like plant mobile" evidence="2">
    <location>
        <begin position="30"/>
        <end position="388"/>
    </location>
</feature>
<evidence type="ECO:0000259" key="2">
    <source>
        <dbReference type="Pfam" id="PF10536"/>
    </source>
</evidence>
<reference evidence="3" key="1">
    <citation type="submission" date="2019-11" db="EMBL/GenBank/DDBJ databases">
        <authorList>
            <person name="Liu Y."/>
            <person name="Hou J."/>
            <person name="Li T.-Q."/>
            <person name="Guan C.-H."/>
            <person name="Wu X."/>
            <person name="Wu H.-Z."/>
            <person name="Ling F."/>
            <person name="Zhang R."/>
            <person name="Shi X.-G."/>
            <person name="Ren J.-P."/>
            <person name="Chen E.-F."/>
            <person name="Sun J.-M."/>
        </authorList>
    </citation>
    <scope>NUCLEOTIDE SEQUENCE</scope>
    <source>
        <strain evidence="3">Adult_tree_wgs_1</strain>
        <tissue evidence="3">Leaves</tissue>
    </source>
</reference>
<name>A0A834GBX4_RHOSS</name>
<dbReference type="AlphaFoldDB" id="A0A834GBX4"/>
<evidence type="ECO:0000313" key="4">
    <source>
        <dbReference type="Proteomes" id="UP000626092"/>
    </source>
</evidence>
<evidence type="ECO:0000256" key="1">
    <source>
        <dbReference type="SAM" id="Phobius"/>
    </source>
</evidence>
<evidence type="ECO:0000313" key="3">
    <source>
        <dbReference type="EMBL" id="KAF7130541.1"/>
    </source>
</evidence>
<dbReference type="InterPro" id="IPR019557">
    <property type="entry name" value="AminoTfrase-like_pln_mobile"/>
</dbReference>
<dbReference type="PANTHER" id="PTHR46033">
    <property type="entry name" value="PROTEIN MAIN-LIKE 2"/>
    <property type="match status" value="1"/>
</dbReference>
<dbReference type="PANTHER" id="PTHR46033:SF8">
    <property type="entry name" value="PROTEIN MAINTENANCE OF MERISTEMS-LIKE"/>
    <property type="match status" value="1"/>
</dbReference>
<dbReference type="OrthoDB" id="1871193at2759"/>
<feature type="transmembrane region" description="Helical" evidence="1">
    <location>
        <begin position="410"/>
        <end position="438"/>
    </location>
</feature>
<dbReference type="GO" id="GO:0010073">
    <property type="term" value="P:meristem maintenance"/>
    <property type="evidence" value="ECO:0007669"/>
    <property type="project" value="InterPro"/>
</dbReference>
<keyword evidence="1" id="KW-0812">Transmembrane</keyword>
<dbReference type="EMBL" id="WJXA01000010">
    <property type="protein sequence ID" value="KAF7130541.1"/>
    <property type="molecule type" value="Genomic_DNA"/>
</dbReference>
<keyword evidence="4" id="KW-1185">Reference proteome</keyword>